<organism evidence="2 3">
    <name type="scientific">Xanthomonas phage XacF1</name>
    <dbReference type="NCBI Taxonomy" id="1463607"/>
    <lineage>
        <taxon>Viruses</taxon>
        <taxon>Monodnaviria</taxon>
        <taxon>Loebvirae</taxon>
        <taxon>Hofneiviricota</taxon>
        <taxon>Faserviricetes</taxon>
        <taxon>Tubulavirales</taxon>
        <taxon>Inoviridae</taxon>
        <taxon>Coriovirus</taxon>
        <taxon>Coriovirus Cf1c</taxon>
    </lineage>
</organism>
<keyword evidence="1" id="KW-0472">Membrane</keyword>
<dbReference type="KEGG" id="vg:80510885"/>
<accession>A0A077JGA5</accession>
<keyword evidence="1" id="KW-1133">Transmembrane helix</keyword>
<sequence length="66" mass="7263">MAKVLTCTQYNDSTQQCEVQAWIDQSDWTTPLPTIEQAAMVGGAYFIGLMTLAVIKGLLNPKSIEE</sequence>
<evidence type="ECO:0000256" key="1">
    <source>
        <dbReference type="SAM" id="Phobius"/>
    </source>
</evidence>
<dbReference type="Proteomes" id="UP000028464">
    <property type="component" value="Segment"/>
</dbReference>
<proteinExistence type="predicted"/>
<evidence type="ECO:0000313" key="3">
    <source>
        <dbReference type="Proteomes" id="UP000028464"/>
    </source>
</evidence>
<reference evidence="2 3" key="1">
    <citation type="submission" date="2014-02" db="EMBL/GenBank/DDBJ databases">
        <title>A novel filamentous phage causes loss of Virulance to Xanthomonas axonopodis Pv citri the caustive agent of citrus canker disease.</title>
        <authorList>
            <person name="Ahmad A.A."/>
            <person name="Askora A."/>
            <person name="Kawasaki T."/>
            <person name="Fujie M."/>
            <person name="Yamada T."/>
        </authorList>
    </citation>
    <scope>NUCLEOTIDE SEQUENCE [LARGE SCALE GENOMIC DNA]</scope>
</reference>
<protein>
    <submittedName>
        <fullName evidence="2">Uncharacterized protein</fullName>
    </submittedName>
</protein>
<dbReference type="GeneID" id="80510885"/>
<dbReference type="EMBL" id="AB910602">
    <property type="protein sequence ID" value="BAP16708.1"/>
    <property type="molecule type" value="Genomic_DNA"/>
</dbReference>
<feature type="transmembrane region" description="Helical" evidence="1">
    <location>
        <begin position="38"/>
        <end position="59"/>
    </location>
</feature>
<evidence type="ECO:0000313" key="2">
    <source>
        <dbReference type="EMBL" id="BAP16708.1"/>
    </source>
</evidence>
<name>A0A077JGA5_9VIRU</name>
<dbReference type="RefSeq" id="YP_010774577.1">
    <property type="nucleotide sequence ID" value="NC_074762.1"/>
</dbReference>
<keyword evidence="1" id="KW-0812">Transmembrane</keyword>